<dbReference type="Gene3D" id="1.25.40.500">
    <property type="entry name" value="TFIID subunit TAF5, NTD2 domain"/>
    <property type="match status" value="1"/>
</dbReference>
<dbReference type="Proteomes" id="UP000288805">
    <property type="component" value="Unassembled WGS sequence"/>
</dbReference>
<dbReference type="GO" id="GO:0003743">
    <property type="term" value="F:translation initiation factor activity"/>
    <property type="evidence" value="ECO:0007669"/>
    <property type="project" value="UniProtKB-KW"/>
</dbReference>
<keyword evidence="4" id="KW-0648">Protein biosynthesis</keyword>
<dbReference type="PANTHER" id="PTHR19879">
    <property type="entry name" value="TRANSCRIPTION INITIATION FACTOR TFIID"/>
    <property type="match status" value="1"/>
</dbReference>
<dbReference type="CDD" id="cd08044">
    <property type="entry name" value="TAF5_NTD2"/>
    <property type="match status" value="1"/>
</dbReference>
<comment type="subcellular location">
    <subcellularLocation>
        <location evidence="1">Nucleus</location>
    </subcellularLocation>
</comment>
<evidence type="ECO:0000259" key="3">
    <source>
        <dbReference type="Pfam" id="PF04494"/>
    </source>
</evidence>
<comment type="caution">
    <text evidence="4">The sequence shown here is derived from an EMBL/GenBank/DDBJ whole genome shotgun (WGS) entry which is preliminary data.</text>
</comment>
<dbReference type="InterPro" id="IPR037264">
    <property type="entry name" value="TFIID_NTD2_sf"/>
</dbReference>
<dbReference type="AlphaFoldDB" id="A0A438F2E2"/>
<reference evidence="4 5" key="1">
    <citation type="journal article" date="2018" name="PLoS Genet.">
        <title>Population sequencing reveals clonal diversity and ancestral inbreeding in the grapevine cultivar Chardonnay.</title>
        <authorList>
            <person name="Roach M.J."/>
            <person name="Johnson D.L."/>
            <person name="Bohlmann J."/>
            <person name="van Vuuren H.J."/>
            <person name="Jones S.J."/>
            <person name="Pretorius I.S."/>
            <person name="Schmidt S.A."/>
            <person name="Borneman A.R."/>
        </authorList>
    </citation>
    <scope>NUCLEOTIDE SEQUENCE [LARGE SCALE GENOMIC DNA]</scope>
    <source>
        <strain evidence="5">cv. Chardonnay</strain>
        <tissue evidence="4">Leaf</tissue>
    </source>
</reference>
<evidence type="ECO:0000313" key="4">
    <source>
        <dbReference type="EMBL" id="RVW54167.1"/>
    </source>
</evidence>
<proteinExistence type="predicted"/>
<dbReference type="GO" id="GO:0005634">
    <property type="term" value="C:nucleus"/>
    <property type="evidence" value="ECO:0007669"/>
    <property type="project" value="UniProtKB-SubCell"/>
</dbReference>
<dbReference type="InterPro" id="IPR007582">
    <property type="entry name" value="TFIID_NTD2"/>
</dbReference>
<dbReference type="PANTHER" id="PTHR19879:SF1">
    <property type="entry name" value="CANNONBALL-RELATED"/>
    <property type="match status" value="1"/>
</dbReference>
<organism evidence="4 5">
    <name type="scientific">Vitis vinifera</name>
    <name type="common">Grape</name>
    <dbReference type="NCBI Taxonomy" id="29760"/>
    <lineage>
        <taxon>Eukaryota</taxon>
        <taxon>Viridiplantae</taxon>
        <taxon>Streptophyta</taxon>
        <taxon>Embryophyta</taxon>
        <taxon>Tracheophyta</taxon>
        <taxon>Spermatophyta</taxon>
        <taxon>Magnoliopsida</taxon>
        <taxon>eudicotyledons</taxon>
        <taxon>Gunneridae</taxon>
        <taxon>Pentapetalae</taxon>
        <taxon>rosids</taxon>
        <taxon>Vitales</taxon>
        <taxon>Vitaceae</taxon>
        <taxon>Viteae</taxon>
        <taxon>Vitis</taxon>
    </lineage>
</organism>
<dbReference type="Pfam" id="PF04494">
    <property type="entry name" value="TFIID_NTD2"/>
    <property type="match status" value="1"/>
</dbReference>
<name>A0A438F2E2_VITVI</name>
<dbReference type="EMBL" id="QGNW01001132">
    <property type="protein sequence ID" value="RVW54167.1"/>
    <property type="molecule type" value="Genomic_DNA"/>
</dbReference>
<protein>
    <submittedName>
        <fullName evidence="4">Transcription initiation factor TFIID subunit 5</fullName>
    </submittedName>
</protein>
<sequence length="147" mass="16827">MATSNNKMNASWKDFELALDMESVVEARNFFNSFREDHEMMHLRDLQKLEGVLSPSHLEEMEFAHSLRQSKVSIKICQYSYELLLQYLHKTQSITMLGVINEHINFQVSPGQPASISDDAEVVTLIGSSQDDANQINQKEIHWGVSQ</sequence>
<feature type="domain" description="TFIID subunit TAF5 NTD2" evidence="3">
    <location>
        <begin position="24"/>
        <end position="104"/>
    </location>
</feature>
<evidence type="ECO:0000256" key="2">
    <source>
        <dbReference type="ARBA" id="ARBA00023242"/>
    </source>
</evidence>
<evidence type="ECO:0000313" key="5">
    <source>
        <dbReference type="Proteomes" id="UP000288805"/>
    </source>
</evidence>
<gene>
    <name evidence="4" type="primary">TAF5_1</name>
    <name evidence="4" type="ORF">CK203_090551</name>
</gene>
<accession>A0A438F2E2</accession>
<dbReference type="SUPFAM" id="SSF160897">
    <property type="entry name" value="Taf5 N-terminal domain-like"/>
    <property type="match status" value="1"/>
</dbReference>
<keyword evidence="4" id="KW-0396">Initiation factor</keyword>
<evidence type="ECO:0000256" key="1">
    <source>
        <dbReference type="ARBA" id="ARBA00004123"/>
    </source>
</evidence>
<keyword evidence="2" id="KW-0539">Nucleus</keyword>